<accession>A0A4Z1BR74</accession>
<reference evidence="3 4" key="1">
    <citation type="submission" date="2019-03" db="EMBL/GenBank/DDBJ databases">
        <authorList>
            <person name="Li J."/>
        </authorList>
    </citation>
    <scope>NUCLEOTIDE SEQUENCE [LARGE SCALE GENOMIC DNA]</scope>
    <source>
        <strain evidence="3 4">3058</strain>
    </source>
</reference>
<evidence type="ECO:0000313" key="4">
    <source>
        <dbReference type="Proteomes" id="UP000297972"/>
    </source>
</evidence>
<keyword evidence="4" id="KW-1185">Reference proteome</keyword>
<proteinExistence type="predicted"/>
<feature type="signal peptide" evidence="2">
    <location>
        <begin position="1"/>
        <end position="20"/>
    </location>
</feature>
<evidence type="ECO:0000313" key="3">
    <source>
        <dbReference type="EMBL" id="TGN39591.1"/>
    </source>
</evidence>
<dbReference type="AlphaFoldDB" id="A0A4Z1BR74"/>
<evidence type="ECO:0000256" key="1">
    <source>
        <dbReference type="SAM" id="MobiDB-lite"/>
    </source>
</evidence>
<name>A0A4Z1BR74_9RHOB</name>
<comment type="caution">
    <text evidence="3">The sequence shown here is derived from an EMBL/GenBank/DDBJ whole genome shotgun (WGS) entry which is preliminary data.</text>
</comment>
<protein>
    <recommendedName>
        <fullName evidence="5">Tetratricopeptide repeat protein</fullName>
    </recommendedName>
</protein>
<feature type="region of interest" description="Disordered" evidence="1">
    <location>
        <begin position="232"/>
        <end position="257"/>
    </location>
</feature>
<feature type="non-terminal residue" evidence="3">
    <location>
        <position position="257"/>
    </location>
</feature>
<feature type="chain" id="PRO_5021208432" description="Tetratricopeptide repeat protein" evidence="2">
    <location>
        <begin position="21"/>
        <end position="257"/>
    </location>
</feature>
<evidence type="ECO:0000256" key="2">
    <source>
        <dbReference type="SAM" id="SignalP"/>
    </source>
</evidence>
<feature type="compositionally biased region" description="Low complexity" evidence="1">
    <location>
        <begin position="237"/>
        <end position="257"/>
    </location>
</feature>
<keyword evidence="2" id="KW-0732">Signal</keyword>
<organism evidence="3 4">
    <name type="scientific">Paracoccus liaowanqingii</name>
    <dbReference type="NCBI Taxonomy" id="2560053"/>
    <lineage>
        <taxon>Bacteria</taxon>
        <taxon>Pseudomonadati</taxon>
        <taxon>Pseudomonadota</taxon>
        <taxon>Alphaproteobacteria</taxon>
        <taxon>Rhodobacterales</taxon>
        <taxon>Paracoccaceae</taxon>
        <taxon>Paracoccus</taxon>
    </lineage>
</organism>
<dbReference type="Proteomes" id="UP000297972">
    <property type="component" value="Unassembled WGS sequence"/>
</dbReference>
<evidence type="ECO:0008006" key="5">
    <source>
        <dbReference type="Google" id="ProtNLM"/>
    </source>
</evidence>
<sequence>MIRNAALAALLALAAGMAQAQTDAAPDPEELLALTFYYQQQDEASIRSELQRLQVRYPDWQPPEDLSRLTQNGPSAEIDTIFRQIGAGQFDEARATIDQTRIAFPDWQPPEEMLALLQTNEGQTLLDAALTEGDLDRALSLAGERPGLLRCDRINNAWRIAEAQQAAGLAPDALGTYRAVLGACVNPADILATLEKASAVASTEEMQGLFGQALARFPEMTQTLQPVQQRLLGSGAPGATAPAAAAATTTTTPTATT</sequence>
<dbReference type="EMBL" id="SRPG01000427">
    <property type="protein sequence ID" value="TGN39591.1"/>
    <property type="molecule type" value="Genomic_DNA"/>
</dbReference>
<gene>
    <name evidence="3" type="ORF">E4L95_21795</name>
</gene>